<evidence type="ECO:0000256" key="6">
    <source>
        <dbReference type="SAM" id="MobiDB-lite"/>
    </source>
</evidence>
<feature type="transmembrane region" description="Helical" evidence="7">
    <location>
        <begin position="371"/>
        <end position="394"/>
    </location>
</feature>
<feature type="transmembrane region" description="Helical" evidence="7">
    <location>
        <begin position="118"/>
        <end position="137"/>
    </location>
</feature>
<dbReference type="FunCoup" id="A0A409WW72">
    <property type="interactions" value="70"/>
</dbReference>
<dbReference type="PROSITE" id="PS50850">
    <property type="entry name" value="MFS"/>
    <property type="match status" value="1"/>
</dbReference>
<dbReference type="InterPro" id="IPR020846">
    <property type="entry name" value="MFS_dom"/>
</dbReference>
<evidence type="ECO:0000256" key="3">
    <source>
        <dbReference type="ARBA" id="ARBA00022692"/>
    </source>
</evidence>
<dbReference type="GO" id="GO:0022857">
    <property type="term" value="F:transmembrane transporter activity"/>
    <property type="evidence" value="ECO:0007669"/>
    <property type="project" value="InterPro"/>
</dbReference>
<dbReference type="InterPro" id="IPR011701">
    <property type="entry name" value="MFS"/>
</dbReference>
<dbReference type="Proteomes" id="UP000283269">
    <property type="component" value="Unassembled WGS sequence"/>
</dbReference>
<feature type="domain" description="Major facilitator superfamily (MFS) profile" evidence="8">
    <location>
        <begin position="52"/>
        <end position="467"/>
    </location>
</feature>
<dbReference type="PANTHER" id="PTHR43791">
    <property type="entry name" value="PERMEASE-RELATED"/>
    <property type="match status" value="1"/>
</dbReference>
<keyword evidence="3 7" id="KW-0812">Transmembrane</keyword>
<protein>
    <recommendedName>
        <fullName evidence="8">Major facilitator superfamily (MFS) profile domain-containing protein</fullName>
    </recommendedName>
</protein>
<dbReference type="Pfam" id="PF07690">
    <property type="entry name" value="MFS_1"/>
    <property type="match status" value="1"/>
</dbReference>
<feature type="transmembrane region" description="Helical" evidence="7">
    <location>
        <begin position="346"/>
        <end position="365"/>
    </location>
</feature>
<feature type="transmembrane region" description="Helical" evidence="7">
    <location>
        <begin position="282"/>
        <end position="307"/>
    </location>
</feature>
<gene>
    <name evidence="9" type="ORF">CVT25_009403</name>
</gene>
<dbReference type="InterPro" id="IPR036259">
    <property type="entry name" value="MFS_trans_sf"/>
</dbReference>
<feature type="region of interest" description="Disordered" evidence="6">
    <location>
        <begin position="1"/>
        <end position="20"/>
    </location>
</feature>
<keyword evidence="2" id="KW-0813">Transport</keyword>
<comment type="subcellular location">
    <subcellularLocation>
        <location evidence="1">Membrane</location>
        <topology evidence="1">Multi-pass membrane protein</topology>
    </subcellularLocation>
</comment>
<evidence type="ECO:0000313" key="9">
    <source>
        <dbReference type="EMBL" id="PPQ82706.1"/>
    </source>
</evidence>
<keyword evidence="5 7" id="KW-0472">Membrane</keyword>
<accession>A0A409WW72</accession>
<dbReference type="Gene3D" id="1.20.1250.20">
    <property type="entry name" value="MFS general substrate transporter like domains"/>
    <property type="match status" value="2"/>
</dbReference>
<feature type="compositionally biased region" description="Basic and acidic residues" evidence="6">
    <location>
        <begin position="1"/>
        <end position="11"/>
    </location>
</feature>
<evidence type="ECO:0000256" key="2">
    <source>
        <dbReference type="ARBA" id="ARBA00022448"/>
    </source>
</evidence>
<evidence type="ECO:0000256" key="5">
    <source>
        <dbReference type="ARBA" id="ARBA00023136"/>
    </source>
</evidence>
<evidence type="ECO:0000256" key="7">
    <source>
        <dbReference type="SAM" id="Phobius"/>
    </source>
</evidence>
<dbReference type="STRING" id="93625.A0A409WW72"/>
<organism evidence="9 10">
    <name type="scientific">Psilocybe cyanescens</name>
    <dbReference type="NCBI Taxonomy" id="93625"/>
    <lineage>
        <taxon>Eukaryota</taxon>
        <taxon>Fungi</taxon>
        <taxon>Dikarya</taxon>
        <taxon>Basidiomycota</taxon>
        <taxon>Agaricomycotina</taxon>
        <taxon>Agaricomycetes</taxon>
        <taxon>Agaricomycetidae</taxon>
        <taxon>Agaricales</taxon>
        <taxon>Agaricineae</taxon>
        <taxon>Strophariaceae</taxon>
        <taxon>Psilocybe</taxon>
    </lineage>
</organism>
<dbReference type="InParanoid" id="A0A409WW72"/>
<evidence type="ECO:0000259" key="8">
    <source>
        <dbReference type="PROSITE" id="PS50850"/>
    </source>
</evidence>
<comment type="caution">
    <text evidence="9">The sequence shown here is derived from an EMBL/GenBank/DDBJ whole genome shotgun (WGS) entry which is preliminary data.</text>
</comment>
<evidence type="ECO:0000256" key="1">
    <source>
        <dbReference type="ARBA" id="ARBA00004141"/>
    </source>
</evidence>
<keyword evidence="4 7" id="KW-1133">Transmembrane helix</keyword>
<dbReference type="OrthoDB" id="2985014at2759"/>
<dbReference type="PANTHER" id="PTHR43791:SF85">
    <property type="entry name" value="TRANSPORTER, PUTATIVE (AFU_ORTHOLOGUE AFUA_6G00710)-RELATED"/>
    <property type="match status" value="1"/>
</dbReference>
<evidence type="ECO:0000313" key="10">
    <source>
        <dbReference type="Proteomes" id="UP000283269"/>
    </source>
</evidence>
<feature type="transmembrane region" description="Helical" evidence="7">
    <location>
        <begin position="211"/>
        <end position="233"/>
    </location>
</feature>
<feature type="transmembrane region" description="Helical" evidence="7">
    <location>
        <begin position="178"/>
        <end position="199"/>
    </location>
</feature>
<feature type="transmembrane region" description="Helical" evidence="7">
    <location>
        <begin position="319"/>
        <end position="339"/>
    </location>
</feature>
<keyword evidence="10" id="KW-1185">Reference proteome</keyword>
<feature type="transmembrane region" description="Helical" evidence="7">
    <location>
        <begin position="439"/>
        <end position="460"/>
    </location>
</feature>
<proteinExistence type="predicted"/>
<name>A0A409WW72_PSICY</name>
<dbReference type="EMBL" id="NHYD01003106">
    <property type="protein sequence ID" value="PPQ82706.1"/>
    <property type="molecule type" value="Genomic_DNA"/>
</dbReference>
<dbReference type="GO" id="GO:0016020">
    <property type="term" value="C:membrane"/>
    <property type="evidence" value="ECO:0007669"/>
    <property type="project" value="UniProtKB-SubCell"/>
</dbReference>
<dbReference type="AlphaFoldDB" id="A0A409WW72"/>
<dbReference type="SUPFAM" id="SSF103473">
    <property type="entry name" value="MFS general substrate transporter"/>
    <property type="match status" value="1"/>
</dbReference>
<feature type="transmembrane region" description="Helical" evidence="7">
    <location>
        <begin position="406"/>
        <end position="427"/>
    </location>
</feature>
<dbReference type="FunFam" id="1.20.1250.20:FF:000034">
    <property type="entry name" value="MFS general substrate transporter"/>
    <property type="match status" value="1"/>
</dbReference>
<dbReference type="FunFam" id="1.20.1250.20:FF:000013">
    <property type="entry name" value="MFS general substrate transporter"/>
    <property type="match status" value="1"/>
</dbReference>
<reference evidence="9 10" key="1">
    <citation type="journal article" date="2018" name="Evol. Lett.">
        <title>Horizontal gene cluster transfer increased hallucinogenic mushroom diversity.</title>
        <authorList>
            <person name="Reynolds H.T."/>
            <person name="Vijayakumar V."/>
            <person name="Gluck-Thaler E."/>
            <person name="Korotkin H.B."/>
            <person name="Matheny P.B."/>
            <person name="Slot J.C."/>
        </authorList>
    </citation>
    <scope>NUCLEOTIDE SEQUENCE [LARGE SCALE GENOMIC DNA]</scope>
    <source>
        <strain evidence="9 10">2631</strain>
    </source>
</reference>
<feature type="transmembrane region" description="Helical" evidence="7">
    <location>
        <begin position="143"/>
        <end position="166"/>
    </location>
</feature>
<sequence>MANFSEEKPPVDSKLYAAESLSSGKSEQEKAHLEPVDGAAVRRAVLKMDLTLLPVMTLIYLLSFLDRSNIGNARVAGLQKGLHMTDHQYQVAVTITYVPYVLSEIPANLILRRVGPNVLIPTLLTVWGVVVIVQGFVTSFHGLAAIRFFLGLLEGPILPGIVLYLSGFYTRRELSLRVALFFSAASLSGAFSGLLAAAIVNMDGVGNKPAWAWIFILEGIFTVLVGFASFFVVPATPKDANFLSEEQKRLIIQRLEKDTPFVNPLDTFNIKQVLSVFITPHVFIATVVNFMGGTNLFGLAFFLPSIVSQLGFKSNHTQLLSVGPFAVGFVVTLVVSYLSDKYKSRAVAIVLSQLLSVAGYSIALASSNKHVLYGTLFLTVPGVYAIVPVISTWFSNNTEPYYRRATSIALGLGAANSGGILSTWRYPTKEGPRFRKTNIMNLTFTLMMIVLTIVNALMLTRLNRQKKTRRAQILAPYATEEEPEGGLRAWVALGDRHPDFKYVI</sequence>
<evidence type="ECO:0000256" key="4">
    <source>
        <dbReference type="ARBA" id="ARBA00022989"/>
    </source>
</evidence>